<keyword evidence="4" id="KW-0560">Oxidoreductase</keyword>
<evidence type="ECO:0000313" key="9">
    <source>
        <dbReference type="Proteomes" id="UP000199137"/>
    </source>
</evidence>
<evidence type="ECO:0000256" key="4">
    <source>
        <dbReference type="ARBA" id="ARBA00023002"/>
    </source>
</evidence>
<dbReference type="Gene3D" id="2.102.10.10">
    <property type="entry name" value="Rieske [2Fe-2S] iron-sulphur domain"/>
    <property type="match status" value="1"/>
</dbReference>
<dbReference type="PANTHER" id="PTHR43756">
    <property type="entry name" value="CHOLINE MONOOXYGENASE, CHLOROPLASTIC"/>
    <property type="match status" value="1"/>
</dbReference>
<keyword evidence="2" id="KW-0001">2Fe-2S</keyword>
<dbReference type="AlphaFoldDB" id="A0A1I5LAC4"/>
<comment type="similarity">
    <text evidence="1">Belongs to the bacterial ring-hydroxylating dioxygenase alpha subunit family.</text>
</comment>
<keyword evidence="6" id="KW-0411">Iron-sulfur</keyword>
<dbReference type="InterPro" id="IPR036922">
    <property type="entry name" value="Rieske_2Fe-2S_sf"/>
</dbReference>
<evidence type="ECO:0000256" key="3">
    <source>
        <dbReference type="ARBA" id="ARBA00022723"/>
    </source>
</evidence>
<dbReference type="Pfam" id="PF00355">
    <property type="entry name" value="Rieske"/>
    <property type="match status" value="1"/>
</dbReference>
<keyword evidence="3" id="KW-0479">Metal-binding</keyword>
<dbReference type="InterPro" id="IPR001663">
    <property type="entry name" value="Rng_hydr_dOase-A"/>
</dbReference>
<feature type="domain" description="Rieske" evidence="7">
    <location>
        <begin position="10"/>
        <end position="89"/>
    </location>
</feature>
<dbReference type="PROSITE" id="PS51296">
    <property type="entry name" value="RIESKE"/>
    <property type="match status" value="1"/>
</dbReference>
<dbReference type="PRINTS" id="PR00090">
    <property type="entry name" value="RNGDIOXGNASE"/>
</dbReference>
<keyword evidence="8" id="KW-0223">Dioxygenase</keyword>
<sequence length="103" mass="11594">MKHLFEGNWIYFAHESQLPNPGDCFTTTIGRQPVVLTRDKAGELHCLTNACAHRGAMICRRNRTTLTCPFHGWTSRNDGKLLKVKDPDGAGYPESFDTEARLC</sequence>
<accession>A0A1I5LAC4</accession>
<evidence type="ECO:0000256" key="1">
    <source>
        <dbReference type="ARBA" id="ARBA00008751"/>
    </source>
</evidence>
<dbReference type="GO" id="GO:0051213">
    <property type="term" value="F:dioxygenase activity"/>
    <property type="evidence" value="ECO:0007669"/>
    <property type="project" value="UniProtKB-KW"/>
</dbReference>
<dbReference type="GO" id="GO:0016705">
    <property type="term" value="F:oxidoreductase activity, acting on paired donors, with incorporation or reduction of molecular oxygen"/>
    <property type="evidence" value="ECO:0007669"/>
    <property type="project" value="UniProtKB-ARBA"/>
</dbReference>
<dbReference type="STRING" id="112413.SAMN05421854_103508"/>
<protein>
    <submittedName>
        <fullName evidence="8">Benzoate/toluate 1,2-dioxygenase alpha subunit</fullName>
    </submittedName>
</protein>
<dbReference type="SUPFAM" id="SSF50022">
    <property type="entry name" value="ISP domain"/>
    <property type="match status" value="1"/>
</dbReference>
<dbReference type="GO" id="GO:0046872">
    <property type="term" value="F:metal ion binding"/>
    <property type="evidence" value="ECO:0007669"/>
    <property type="project" value="UniProtKB-KW"/>
</dbReference>
<dbReference type="PANTHER" id="PTHR43756:SF1">
    <property type="entry name" value="3-PHENYLPROPIONATE_CINNAMIC ACID DIOXYGENASE SUBUNIT ALPHA"/>
    <property type="match status" value="1"/>
</dbReference>
<proteinExistence type="inferred from homology"/>
<gene>
    <name evidence="8" type="ORF">SAMN05421854_103508</name>
</gene>
<evidence type="ECO:0000256" key="6">
    <source>
        <dbReference type="ARBA" id="ARBA00023014"/>
    </source>
</evidence>
<evidence type="ECO:0000313" key="8">
    <source>
        <dbReference type="EMBL" id="SFO94102.1"/>
    </source>
</evidence>
<evidence type="ECO:0000259" key="7">
    <source>
        <dbReference type="PROSITE" id="PS51296"/>
    </source>
</evidence>
<dbReference type="GO" id="GO:0051537">
    <property type="term" value="F:2 iron, 2 sulfur cluster binding"/>
    <property type="evidence" value="ECO:0007669"/>
    <property type="project" value="UniProtKB-KW"/>
</dbReference>
<dbReference type="InterPro" id="IPR017941">
    <property type="entry name" value="Rieske_2Fe-2S"/>
</dbReference>
<name>A0A1I5LAC4_9PSEU</name>
<evidence type="ECO:0000256" key="5">
    <source>
        <dbReference type="ARBA" id="ARBA00023004"/>
    </source>
</evidence>
<reference evidence="8 9" key="1">
    <citation type="submission" date="2016-10" db="EMBL/GenBank/DDBJ databases">
        <authorList>
            <person name="de Groot N.N."/>
        </authorList>
    </citation>
    <scope>NUCLEOTIDE SEQUENCE [LARGE SCALE GENOMIC DNA]</scope>
    <source>
        <strain evidence="8 9">DSM 44637</strain>
    </source>
</reference>
<dbReference type="EMBL" id="FOWC01000003">
    <property type="protein sequence ID" value="SFO94102.1"/>
    <property type="molecule type" value="Genomic_DNA"/>
</dbReference>
<keyword evidence="5" id="KW-0408">Iron</keyword>
<dbReference type="GO" id="GO:0004497">
    <property type="term" value="F:monooxygenase activity"/>
    <property type="evidence" value="ECO:0007669"/>
    <property type="project" value="UniProtKB-ARBA"/>
</dbReference>
<organism evidence="8 9">
    <name type="scientific">Amycolatopsis rubida</name>
    <dbReference type="NCBI Taxonomy" id="112413"/>
    <lineage>
        <taxon>Bacteria</taxon>
        <taxon>Bacillati</taxon>
        <taxon>Actinomycetota</taxon>
        <taxon>Actinomycetes</taxon>
        <taxon>Pseudonocardiales</taxon>
        <taxon>Pseudonocardiaceae</taxon>
        <taxon>Amycolatopsis</taxon>
    </lineage>
</organism>
<evidence type="ECO:0000256" key="2">
    <source>
        <dbReference type="ARBA" id="ARBA00022714"/>
    </source>
</evidence>
<dbReference type="Proteomes" id="UP000199137">
    <property type="component" value="Unassembled WGS sequence"/>
</dbReference>